<dbReference type="InterPro" id="IPR029014">
    <property type="entry name" value="NiFe-Hase_large"/>
</dbReference>
<reference evidence="1 2" key="1">
    <citation type="journal article" date="2022" name="Microorganisms">
        <title>Genome Sequence and Characterization of a Xanthorhodopsin-Containing, Aerobic Anoxygenic Phototrophic Rhodobacter Species, Isolated from Mesophilic Conditions at Yellowstone National Park.</title>
        <authorList>
            <person name="Kyndt J.A."/>
            <person name="Robertson S."/>
            <person name="Shoffstall I.B."/>
            <person name="Ramaley R.F."/>
            <person name="Meyer T.E."/>
        </authorList>
    </citation>
    <scope>NUCLEOTIDE SEQUENCE [LARGE SCALE GENOMIC DNA]</scope>
    <source>
        <strain evidence="1 2">M37P</strain>
    </source>
</reference>
<accession>A0ABX0GA80</accession>
<dbReference type="EMBL" id="JAANHS010000011">
    <property type="protein sequence ID" value="NHB77775.1"/>
    <property type="molecule type" value="Genomic_DNA"/>
</dbReference>
<dbReference type="Proteomes" id="UP001515660">
    <property type="component" value="Unassembled WGS sequence"/>
</dbReference>
<organism evidence="1 2">
    <name type="scientific">Rhodobacter calidifons</name>
    <dbReference type="NCBI Taxonomy" id="2715277"/>
    <lineage>
        <taxon>Bacteria</taxon>
        <taxon>Pseudomonadati</taxon>
        <taxon>Pseudomonadota</taxon>
        <taxon>Alphaproteobacteria</taxon>
        <taxon>Rhodobacterales</taxon>
        <taxon>Rhodobacter group</taxon>
        <taxon>Rhodobacter</taxon>
    </lineage>
</organism>
<dbReference type="RefSeq" id="WP_166403798.1">
    <property type="nucleotide sequence ID" value="NZ_JAANHS010000011.1"/>
</dbReference>
<evidence type="ECO:0000313" key="1">
    <source>
        <dbReference type="EMBL" id="NHB77775.1"/>
    </source>
</evidence>
<name>A0ABX0GA80_9RHOB</name>
<keyword evidence="2" id="KW-1185">Reference proteome</keyword>
<dbReference type="Gene3D" id="1.10.645.10">
    <property type="entry name" value="Cytochrome-c3 Hydrogenase, chain B"/>
    <property type="match status" value="1"/>
</dbReference>
<proteinExistence type="predicted"/>
<gene>
    <name evidence="1" type="ORF">G8O29_13710</name>
</gene>
<protein>
    <submittedName>
        <fullName evidence="1">HupK protein</fullName>
    </submittedName>
</protein>
<evidence type="ECO:0000313" key="2">
    <source>
        <dbReference type="Proteomes" id="UP001515660"/>
    </source>
</evidence>
<sequence length="291" mass="30150">MTLGAARITQGAAGWQIDRQSGPDLAAHLVGRAVEEAAVLLPRLFNLCRMAQATAAEVALGLPHATDTGAEVIRDHLARIFVTLRRAFELPPLRPDPAEVPGAAGRLPATLNELSAWLASPLPAADLGRAVARSFPRGLGAVPPLPQPQGAAMGAFENAPAGRQAGHPLLRAVEADQGRSPLWRYLGMLVDLEAARDGALPPPRRLPDGTAVVQAARGAYALRLGQAGGRVTSVLRITPTDHQLAPGGALSLALASLPGDRPDLAARLVALHDPCIPVTVAPVTVAEVSHA</sequence>
<dbReference type="SUPFAM" id="SSF56762">
    <property type="entry name" value="HydB/Nqo4-like"/>
    <property type="match status" value="1"/>
</dbReference>
<comment type="caution">
    <text evidence="1">The sequence shown here is derived from an EMBL/GenBank/DDBJ whole genome shotgun (WGS) entry which is preliminary data.</text>
</comment>